<evidence type="ECO:0000256" key="1">
    <source>
        <dbReference type="SAM" id="MobiDB-lite"/>
    </source>
</evidence>
<feature type="chain" id="PRO_5022240266" evidence="2">
    <location>
        <begin position="29"/>
        <end position="322"/>
    </location>
</feature>
<feature type="compositionally biased region" description="Polar residues" evidence="1">
    <location>
        <begin position="43"/>
        <end position="53"/>
    </location>
</feature>
<dbReference type="KEGG" id="pbap:Pla133_42630"/>
<evidence type="ECO:0000256" key="2">
    <source>
        <dbReference type="SAM" id="SignalP"/>
    </source>
</evidence>
<proteinExistence type="predicted"/>
<evidence type="ECO:0000313" key="3">
    <source>
        <dbReference type="EMBL" id="QDU69147.1"/>
    </source>
</evidence>
<dbReference type="AlphaFoldDB" id="A0A518BQ93"/>
<keyword evidence="4" id="KW-1185">Reference proteome</keyword>
<keyword evidence="2" id="KW-0732">Signal</keyword>
<evidence type="ECO:0000313" key="4">
    <source>
        <dbReference type="Proteomes" id="UP000316921"/>
    </source>
</evidence>
<accession>A0A518BQ93</accession>
<dbReference type="PROSITE" id="PS51257">
    <property type="entry name" value="PROKAR_LIPOPROTEIN"/>
    <property type="match status" value="1"/>
</dbReference>
<protein>
    <submittedName>
        <fullName evidence="3">Uncharacterized protein</fullName>
    </submittedName>
</protein>
<sequence precursor="true">MHRAPRTWAPVPALAPCLAGLLSGASCKAPAPDGPNPAGTPAGQPTTAQLDSTSQSFVGGLELDDRGRLTPEALAKLGIAQDTVFLEDLEPDAGPHVYESSDGTATATLTHYEGRGWTLSARSGHQQISMIATGSLGDMAAHSSTGAGSPAGSDRIEQPVGDWVLAVTPTGGDWDSARERDDFTVTFTARPRFDPASAGAPQPGILRDAPLNSSLPNYGGPQPILPTFTYASPDGAVELTFARLENDSWWLTGTVHEDGRRVDQFVRPISDRRAARMEADDWRLTEDIGTYRFTVRPVNGDWAGARTGEDFEVTFAAPNRAD</sequence>
<name>A0A518BQ93_9BACT</name>
<feature type="signal peptide" evidence="2">
    <location>
        <begin position="1"/>
        <end position="28"/>
    </location>
</feature>
<organism evidence="3 4">
    <name type="scientific">Engelhardtia mirabilis</name>
    <dbReference type="NCBI Taxonomy" id="2528011"/>
    <lineage>
        <taxon>Bacteria</taxon>
        <taxon>Pseudomonadati</taxon>
        <taxon>Planctomycetota</taxon>
        <taxon>Planctomycetia</taxon>
        <taxon>Planctomycetia incertae sedis</taxon>
        <taxon>Engelhardtia</taxon>
    </lineage>
</organism>
<gene>
    <name evidence="3" type="ORF">Pla133_42630</name>
</gene>
<feature type="region of interest" description="Disordered" evidence="1">
    <location>
        <begin position="28"/>
        <end position="53"/>
    </location>
</feature>
<dbReference type="RefSeq" id="WP_419191786.1">
    <property type="nucleotide sequence ID" value="NZ_CP036287.1"/>
</dbReference>
<dbReference type="EMBL" id="CP036287">
    <property type="protein sequence ID" value="QDU69147.1"/>
    <property type="molecule type" value="Genomic_DNA"/>
</dbReference>
<dbReference type="Proteomes" id="UP000316921">
    <property type="component" value="Chromosome"/>
</dbReference>
<reference evidence="3 4" key="1">
    <citation type="submission" date="2019-02" db="EMBL/GenBank/DDBJ databases">
        <title>Deep-cultivation of Planctomycetes and their phenomic and genomic characterization uncovers novel biology.</title>
        <authorList>
            <person name="Wiegand S."/>
            <person name="Jogler M."/>
            <person name="Boedeker C."/>
            <person name="Pinto D."/>
            <person name="Vollmers J."/>
            <person name="Rivas-Marin E."/>
            <person name="Kohn T."/>
            <person name="Peeters S.H."/>
            <person name="Heuer A."/>
            <person name="Rast P."/>
            <person name="Oberbeckmann S."/>
            <person name="Bunk B."/>
            <person name="Jeske O."/>
            <person name="Meyerdierks A."/>
            <person name="Storesund J.E."/>
            <person name="Kallscheuer N."/>
            <person name="Luecker S."/>
            <person name="Lage O.M."/>
            <person name="Pohl T."/>
            <person name="Merkel B.J."/>
            <person name="Hornburger P."/>
            <person name="Mueller R.-W."/>
            <person name="Bruemmer F."/>
            <person name="Labrenz M."/>
            <person name="Spormann A.M."/>
            <person name="Op den Camp H."/>
            <person name="Overmann J."/>
            <person name="Amann R."/>
            <person name="Jetten M.S.M."/>
            <person name="Mascher T."/>
            <person name="Medema M.H."/>
            <person name="Devos D.P."/>
            <person name="Kaster A.-K."/>
            <person name="Ovreas L."/>
            <person name="Rohde M."/>
            <person name="Galperin M.Y."/>
            <person name="Jogler C."/>
        </authorList>
    </citation>
    <scope>NUCLEOTIDE SEQUENCE [LARGE SCALE GENOMIC DNA]</scope>
    <source>
        <strain evidence="3 4">Pla133</strain>
    </source>
</reference>